<reference evidence="4 5" key="2">
    <citation type="journal article" date="2018" name="Nature">
        <title>Mutant phenotypes for thousands of bacterial genes of unknown function.</title>
        <authorList>
            <person name="Price M.N."/>
            <person name="Wetmore K.M."/>
            <person name="Waters R.J."/>
            <person name="Callaghan M."/>
            <person name="Ray J."/>
            <person name="Liu H."/>
            <person name="Kuehl J.V."/>
            <person name="Melnyk R.A."/>
            <person name="Lamson J.S."/>
            <person name="Suh Y."/>
            <person name="Carlson H.K."/>
            <person name="Esquivel Z."/>
            <person name="Sadeeshkumar H."/>
            <person name="Chakraborty R."/>
            <person name="Zane G.M."/>
            <person name="Rubin B.E."/>
            <person name="Wall J.D."/>
            <person name="Visel A."/>
            <person name="Bristow J."/>
            <person name="Blow M.J."/>
            <person name="Arkin A.P."/>
            <person name="Deutschbauer A.M."/>
        </authorList>
    </citation>
    <scope>NUCLEOTIDE SEQUENCE [LARGE SCALE GENOMIC DNA]</scope>
    <source>
        <strain evidence="4 5">FW300-N2E2</strain>
    </source>
</reference>
<dbReference type="InterPro" id="IPR011251">
    <property type="entry name" value="Luciferase-like_dom"/>
</dbReference>
<dbReference type="InterPro" id="IPR019949">
    <property type="entry name" value="CmoO-like"/>
</dbReference>
<gene>
    <name evidence="4" type="ORF">TK06_04940</name>
</gene>
<dbReference type="Gene3D" id="3.20.20.30">
    <property type="entry name" value="Luciferase-like domain"/>
    <property type="match status" value="1"/>
</dbReference>
<evidence type="ECO:0000256" key="2">
    <source>
        <dbReference type="ARBA" id="ARBA00074555"/>
    </source>
</evidence>
<comment type="similarity">
    <text evidence="1">To bacterial alkanal monooxygenase alpha and beta chains.</text>
</comment>
<dbReference type="PANTHER" id="PTHR30137">
    <property type="entry name" value="LUCIFERASE-LIKE MONOOXYGENASE"/>
    <property type="match status" value="1"/>
</dbReference>
<dbReference type="Proteomes" id="UP000076083">
    <property type="component" value="Chromosome"/>
</dbReference>
<dbReference type="GO" id="GO:0016705">
    <property type="term" value="F:oxidoreductase activity, acting on paired donors, with incorporation or reduction of molecular oxygen"/>
    <property type="evidence" value="ECO:0007669"/>
    <property type="project" value="InterPro"/>
</dbReference>
<dbReference type="EMBL" id="CP015225">
    <property type="protein sequence ID" value="AMZ70480.1"/>
    <property type="molecule type" value="Genomic_DNA"/>
</dbReference>
<dbReference type="FunFam" id="3.20.20.30:FF:000002">
    <property type="entry name" value="LLM class flavin-dependent oxidoreductase"/>
    <property type="match status" value="1"/>
</dbReference>
<dbReference type="GO" id="GO:0005829">
    <property type="term" value="C:cytosol"/>
    <property type="evidence" value="ECO:0007669"/>
    <property type="project" value="TreeGrafter"/>
</dbReference>
<keyword evidence="4" id="KW-0560">Oxidoreductase</keyword>
<dbReference type="NCBIfam" id="TIGR03558">
    <property type="entry name" value="oxido_grp_1"/>
    <property type="match status" value="1"/>
</dbReference>
<dbReference type="PANTHER" id="PTHR30137:SF6">
    <property type="entry name" value="LUCIFERASE-LIKE MONOOXYGENASE"/>
    <property type="match status" value="1"/>
</dbReference>
<keyword evidence="4" id="KW-0503">Monooxygenase</keyword>
<dbReference type="Pfam" id="PF00296">
    <property type="entry name" value="Bac_luciferase"/>
    <property type="match status" value="1"/>
</dbReference>
<dbReference type="InterPro" id="IPR050766">
    <property type="entry name" value="Bact_Lucif_Oxidored"/>
</dbReference>
<dbReference type="SUPFAM" id="SSF51679">
    <property type="entry name" value="Bacterial luciferase-like"/>
    <property type="match status" value="1"/>
</dbReference>
<feature type="domain" description="Luciferase-like" evidence="3">
    <location>
        <begin position="8"/>
        <end position="296"/>
    </location>
</feature>
<protein>
    <recommendedName>
        <fullName evidence="2">Luciferase-like monooxygenase</fullName>
    </recommendedName>
</protein>
<reference evidence="5" key="1">
    <citation type="submission" date="2016-04" db="EMBL/GenBank/DDBJ databases">
        <authorList>
            <person name="Ray J."/>
            <person name="Price M."/>
            <person name="Deutschbauer A."/>
        </authorList>
    </citation>
    <scope>NUCLEOTIDE SEQUENCE [LARGE SCALE GENOMIC DNA]</scope>
    <source>
        <strain evidence="5">FW300-N2E2</strain>
    </source>
</reference>
<organism evidence="4 5">
    <name type="scientific">Pseudomonas fluorescens</name>
    <dbReference type="NCBI Taxonomy" id="294"/>
    <lineage>
        <taxon>Bacteria</taxon>
        <taxon>Pseudomonadati</taxon>
        <taxon>Pseudomonadota</taxon>
        <taxon>Gammaproteobacteria</taxon>
        <taxon>Pseudomonadales</taxon>
        <taxon>Pseudomonadaceae</taxon>
        <taxon>Pseudomonas</taxon>
    </lineage>
</organism>
<evidence type="ECO:0000313" key="4">
    <source>
        <dbReference type="EMBL" id="AMZ70480.1"/>
    </source>
</evidence>
<evidence type="ECO:0000256" key="1">
    <source>
        <dbReference type="ARBA" id="ARBA00007789"/>
    </source>
</evidence>
<evidence type="ECO:0000259" key="3">
    <source>
        <dbReference type="Pfam" id="PF00296"/>
    </source>
</evidence>
<dbReference type="RefSeq" id="WP_063321084.1">
    <property type="nucleotide sequence ID" value="NZ_CP015225.1"/>
</dbReference>
<dbReference type="InterPro" id="IPR036661">
    <property type="entry name" value="Luciferase-like_sf"/>
</dbReference>
<dbReference type="GO" id="GO:0004497">
    <property type="term" value="F:monooxygenase activity"/>
    <property type="evidence" value="ECO:0007669"/>
    <property type="project" value="UniProtKB-KW"/>
</dbReference>
<sequence>MTALSILDLIPINVGSTLAQTYENSVKLAQHAEACGYRRYWLAEHHNMPGIGSSATTLLMSHLAANTNSIRIGSGGIMLPNHSPLTVAEQFGTLETLYPGRIDLGLGRAPGADGVTMRALRRSTETSADQFPRDVVEILDYFEDNGRQPVRAVPGAGQDIPVWILGSSTYGASLAAHLGLPYAFASHFAPRLIKEALQVYRSQFQPSHYLDKPYVMAGINVFAAETRAEAEFIASSHRKWVAGVHTGDITLLPAPVEDYMQGIAPSLRASLDRELAFTAIGTQEDVRSTMMEFIEFTGADELMVDARIFDPAARRKSYEIAAQALADQLA</sequence>
<proteinExistence type="predicted"/>
<name>A0A159ZU13_PSEFL</name>
<evidence type="ECO:0000313" key="5">
    <source>
        <dbReference type="Proteomes" id="UP000076083"/>
    </source>
</evidence>
<accession>A0A159ZU13</accession>
<dbReference type="AlphaFoldDB" id="A0A159ZU13"/>